<dbReference type="AlphaFoldDB" id="A0A0M4M1V6"/>
<evidence type="ECO:0000313" key="2">
    <source>
        <dbReference type="Proteomes" id="UP000068905"/>
    </source>
</evidence>
<keyword evidence="2" id="KW-1185">Reference proteome</keyword>
<proteinExistence type="predicted"/>
<protein>
    <submittedName>
        <fullName evidence="1">Uncharacterized protein</fullName>
    </submittedName>
</protein>
<organism evidence="1 2">
    <name type="scientific">Candidatus Pseudothioglobus singularis PS1</name>
    <dbReference type="NCBI Taxonomy" id="1125411"/>
    <lineage>
        <taxon>Bacteria</taxon>
        <taxon>Pseudomonadati</taxon>
        <taxon>Pseudomonadota</taxon>
        <taxon>Gammaproteobacteria</taxon>
        <taxon>Candidatus Pseudothioglobaceae</taxon>
        <taxon>Candidatus Pseudothioglobus</taxon>
    </lineage>
</organism>
<dbReference type="RefSeq" id="WP_053820358.1">
    <property type="nucleotide sequence ID" value="NZ_CP006911.1"/>
</dbReference>
<reference evidence="1 2" key="1">
    <citation type="journal article" date="2015" name="Genome Announc.">
        <title>Genome Sequence of 'Candidatus Thioglobus singularis' Strain PS1, a Mixotroph from the SUP05 Clade of Marine Gammaproteobacteria.</title>
        <authorList>
            <person name="Marshall K.T."/>
            <person name="Morris R.M."/>
        </authorList>
    </citation>
    <scope>NUCLEOTIDE SEQUENCE [LARGE SCALE GENOMIC DNA]</scope>
    <source>
        <strain evidence="1 2">PS1</strain>
    </source>
</reference>
<name>A0A0M4M1V6_9GAMM</name>
<dbReference type="OrthoDB" id="5801507at2"/>
<gene>
    <name evidence="1" type="ORF">W908_06120</name>
</gene>
<dbReference type="STRING" id="1125411.W908_06120"/>
<dbReference type="KEGG" id="tsn:W908_06120"/>
<dbReference type="EMBL" id="CP006911">
    <property type="protein sequence ID" value="ALE02749.1"/>
    <property type="molecule type" value="Genomic_DNA"/>
</dbReference>
<accession>A0A0M4M1V6</accession>
<sequence>MNLSDFKNKIKTLDQNLLKSILNGSALVMIQDKELGLGVSNGAFVIFWIEDERFSSIEDLRGYLEIESEDLFTNYYTHSPLSKEYFETKLSDLMNENGETSFTAQPGDMPEKSLIVSDGELCMLTDEDYIFKYGLFLQLEDKLNSKISSVKARNWLQSGAAYNDYIAVNVFRFSAIE</sequence>
<evidence type="ECO:0000313" key="1">
    <source>
        <dbReference type="EMBL" id="ALE02749.1"/>
    </source>
</evidence>
<dbReference type="Proteomes" id="UP000068905">
    <property type="component" value="Chromosome"/>
</dbReference>